<dbReference type="InterPro" id="IPR007874">
    <property type="entry name" value="MinC_N"/>
</dbReference>
<feature type="domain" description="Septum formation inhibitor MinC C-terminal" evidence="7">
    <location>
        <begin position="127"/>
        <end position="223"/>
    </location>
</feature>
<sequence>MLENYPIEFRGSVFTFLVLYIKNNTIDVVKKAIYKKIQSAPEFFKNASIILNVSFLNSSVNWNDMQYAIRSTGLRIIGISGYIDSILKKIIMRSGFPIFPEGKNFLNNINYIDKNNSLKYKKLQSKIITTPVRSGQKIYVNHSDLIVINNVSTGAELIAGGNIHVYGAMRGRALAGVHGDKTRNIFCTKFFAEIVSIAGEYLLFDQISDDLLGNGVHIFLKNHVVYAHLLI</sequence>
<dbReference type="Pfam" id="PF05209">
    <property type="entry name" value="MinC_N"/>
    <property type="match status" value="1"/>
</dbReference>
<dbReference type="OrthoDB" id="9794530at2"/>
<evidence type="ECO:0000256" key="2">
    <source>
        <dbReference type="ARBA" id="ARBA00022618"/>
    </source>
</evidence>
<comment type="subunit">
    <text evidence="6">Interacts with MinD and FtsZ.</text>
</comment>
<dbReference type="PANTHER" id="PTHR34108">
    <property type="entry name" value="SEPTUM SITE-DETERMINING PROTEIN MINC"/>
    <property type="match status" value="1"/>
</dbReference>
<evidence type="ECO:0000256" key="3">
    <source>
        <dbReference type="ARBA" id="ARBA00023210"/>
    </source>
</evidence>
<comment type="similarity">
    <text evidence="1 6">Belongs to the MinC family.</text>
</comment>
<name>A0A4D6YM05_9GAMM</name>
<evidence type="ECO:0000259" key="7">
    <source>
        <dbReference type="Pfam" id="PF03775"/>
    </source>
</evidence>
<keyword evidence="3 6" id="KW-0717">Septation</keyword>
<organism evidence="9 10">
    <name type="scientific">Buchnera aphidicola</name>
    <name type="common">Sarucallis kahawaluokalani</name>
    <dbReference type="NCBI Taxonomy" id="1241878"/>
    <lineage>
        <taxon>Bacteria</taxon>
        <taxon>Pseudomonadati</taxon>
        <taxon>Pseudomonadota</taxon>
        <taxon>Gammaproteobacteria</taxon>
        <taxon>Enterobacterales</taxon>
        <taxon>Erwiniaceae</taxon>
        <taxon>Buchnera</taxon>
    </lineage>
</organism>
<dbReference type="Pfam" id="PF03775">
    <property type="entry name" value="MinC_C"/>
    <property type="match status" value="1"/>
</dbReference>
<evidence type="ECO:0000256" key="1">
    <source>
        <dbReference type="ARBA" id="ARBA00006291"/>
    </source>
</evidence>
<evidence type="ECO:0000313" key="9">
    <source>
        <dbReference type="EMBL" id="QCI26025.1"/>
    </source>
</evidence>
<reference evidence="9 10" key="1">
    <citation type="submission" date="2018-10" db="EMBL/GenBank/DDBJ databases">
        <title>Comparative functional genomics of the obligate endosymbiont Buchnera aphidicola.</title>
        <authorList>
            <person name="Chong R.A."/>
        </authorList>
    </citation>
    <scope>NUCLEOTIDE SEQUENCE [LARGE SCALE GENOMIC DNA]</scope>
    <source>
        <strain evidence="9 10">Ska</strain>
    </source>
</reference>
<dbReference type="Proteomes" id="UP000298685">
    <property type="component" value="Chromosome"/>
</dbReference>
<dbReference type="InterPro" id="IPR013033">
    <property type="entry name" value="MinC"/>
</dbReference>
<dbReference type="PANTHER" id="PTHR34108:SF1">
    <property type="entry name" value="SEPTUM SITE-DETERMINING PROTEIN MINC"/>
    <property type="match status" value="1"/>
</dbReference>
<accession>A0A4D6YM05</accession>
<dbReference type="AlphaFoldDB" id="A0A4D6YM05"/>
<dbReference type="Gene3D" id="2.160.20.70">
    <property type="match status" value="1"/>
</dbReference>
<evidence type="ECO:0000256" key="6">
    <source>
        <dbReference type="HAMAP-Rule" id="MF_00267"/>
    </source>
</evidence>
<evidence type="ECO:0000256" key="5">
    <source>
        <dbReference type="ARBA" id="ARBA00025606"/>
    </source>
</evidence>
<dbReference type="GO" id="GO:1901891">
    <property type="term" value="P:regulation of cell septum assembly"/>
    <property type="evidence" value="ECO:0007669"/>
    <property type="project" value="InterPro"/>
</dbReference>
<protein>
    <recommendedName>
        <fullName evidence="6">Probable septum site-determining protein MinC</fullName>
    </recommendedName>
</protein>
<dbReference type="GO" id="GO:0000917">
    <property type="term" value="P:division septum assembly"/>
    <property type="evidence" value="ECO:0007669"/>
    <property type="project" value="UniProtKB-KW"/>
</dbReference>
<gene>
    <name evidence="6 9" type="primary">minC</name>
    <name evidence="9" type="ORF">D9V78_01165</name>
</gene>
<dbReference type="InterPro" id="IPR016098">
    <property type="entry name" value="CAP/MinC_C"/>
</dbReference>
<comment type="function">
    <text evidence="5 6">Cell division inhibitor that blocks the formation of polar Z ring septums. Rapidly oscillates between the poles of the cell to destabilize FtsZ filaments that have formed before they mature into polar Z rings. Prevents FtsZ polymerization.</text>
</comment>
<dbReference type="SUPFAM" id="SSF63848">
    <property type="entry name" value="Cell-division inhibitor MinC, C-terminal domain"/>
    <property type="match status" value="1"/>
</dbReference>
<feature type="domain" description="Septum formation inhibitor MinC N-terminal" evidence="8">
    <location>
        <begin position="7"/>
        <end position="75"/>
    </location>
</feature>
<evidence type="ECO:0000259" key="8">
    <source>
        <dbReference type="Pfam" id="PF05209"/>
    </source>
</evidence>
<dbReference type="InterPro" id="IPR036145">
    <property type="entry name" value="MinC_C_sf"/>
</dbReference>
<dbReference type="RefSeq" id="WP_158350620.1">
    <property type="nucleotide sequence ID" value="NZ_CP032999.1"/>
</dbReference>
<dbReference type="EMBL" id="CP032999">
    <property type="protein sequence ID" value="QCI26025.1"/>
    <property type="molecule type" value="Genomic_DNA"/>
</dbReference>
<evidence type="ECO:0000256" key="4">
    <source>
        <dbReference type="ARBA" id="ARBA00023306"/>
    </source>
</evidence>
<dbReference type="GO" id="GO:0000902">
    <property type="term" value="P:cell morphogenesis"/>
    <property type="evidence" value="ECO:0007669"/>
    <property type="project" value="InterPro"/>
</dbReference>
<dbReference type="GO" id="GO:0051302">
    <property type="term" value="P:regulation of cell division"/>
    <property type="evidence" value="ECO:0007669"/>
    <property type="project" value="InterPro"/>
</dbReference>
<dbReference type="Gene3D" id="3.30.70.260">
    <property type="match status" value="1"/>
</dbReference>
<dbReference type="NCBIfam" id="TIGR01222">
    <property type="entry name" value="minC"/>
    <property type="match status" value="1"/>
</dbReference>
<evidence type="ECO:0000313" key="10">
    <source>
        <dbReference type="Proteomes" id="UP000298685"/>
    </source>
</evidence>
<keyword evidence="4 6" id="KW-0131">Cell cycle</keyword>
<proteinExistence type="inferred from homology"/>
<dbReference type="HAMAP" id="MF_00267">
    <property type="entry name" value="MinC"/>
    <property type="match status" value="1"/>
</dbReference>
<dbReference type="InterPro" id="IPR005526">
    <property type="entry name" value="Septum_form_inhib_MinC_C"/>
</dbReference>
<keyword evidence="2 6" id="KW-0132">Cell division</keyword>